<organism evidence="2 3">
    <name type="scientific">Cuneatibacter caecimuris</name>
    <dbReference type="NCBI Taxonomy" id="1796618"/>
    <lineage>
        <taxon>Bacteria</taxon>
        <taxon>Bacillati</taxon>
        <taxon>Bacillota</taxon>
        <taxon>Clostridia</taxon>
        <taxon>Lachnospirales</taxon>
        <taxon>Lachnospiraceae</taxon>
        <taxon>Cuneatibacter</taxon>
    </lineage>
</organism>
<evidence type="ECO:0000313" key="2">
    <source>
        <dbReference type="EMBL" id="RZT01203.1"/>
    </source>
</evidence>
<evidence type="ECO:0000256" key="1">
    <source>
        <dbReference type="SAM" id="MobiDB-lite"/>
    </source>
</evidence>
<dbReference type="Proteomes" id="UP000292927">
    <property type="component" value="Unassembled WGS sequence"/>
</dbReference>
<proteinExistence type="predicted"/>
<reference evidence="2 3" key="1">
    <citation type="submission" date="2019-02" db="EMBL/GenBank/DDBJ databases">
        <title>Genomic Encyclopedia of Type Strains, Phase IV (KMG-IV): sequencing the most valuable type-strain genomes for metagenomic binning, comparative biology and taxonomic classification.</title>
        <authorList>
            <person name="Goeker M."/>
        </authorList>
    </citation>
    <scope>NUCLEOTIDE SEQUENCE [LARGE SCALE GENOMIC DNA]</scope>
    <source>
        <strain evidence="2 3">DSM 29486</strain>
    </source>
</reference>
<name>A0A4Q7PKF7_9FIRM</name>
<dbReference type="RefSeq" id="WP_130434870.1">
    <property type="nucleotide sequence ID" value="NZ_SGXF01000002.1"/>
</dbReference>
<gene>
    <name evidence="2" type="ORF">EV209_1646</name>
</gene>
<sequence>MEFYIWLFVVKKLATSYSETQEIFEKMDRLRGVKMKEIKEEITEMLQELVKQHNMYGNGTDGFQYDYDTYAVKVLLKQALQVMEETARCLRPEWLPEDMPWNESMNPVEEFDPYVFQGNMSVKDFKTAQNEYLKNKKEIETENTLAVNQPKKRKGEKRL</sequence>
<feature type="region of interest" description="Disordered" evidence="1">
    <location>
        <begin position="137"/>
        <end position="159"/>
    </location>
</feature>
<dbReference type="OrthoDB" id="2968466at2"/>
<comment type="caution">
    <text evidence="2">The sequence shown here is derived from an EMBL/GenBank/DDBJ whole genome shotgun (WGS) entry which is preliminary data.</text>
</comment>
<accession>A0A4Q7PKF7</accession>
<keyword evidence="3" id="KW-1185">Reference proteome</keyword>
<dbReference type="AlphaFoldDB" id="A0A4Q7PKF7"/>
<protein>
    <submittedName>
        <fullName evidence="2">Uncharacterized protein</fullName>
    </submittedName>
</protein>
<evidence type="ECO:0000313" key="3">
    <source>
        <dbReference type="Proteomes" id="UP000292927"/>
    </source>
</evidence>
<dbReference type="EMBL" id="SGXF01000002">
    <property type="protein sequence ID" value="RZT01203.1"/>
    <property type="molecule type" value="Genomic_DNA"/>
</dbReference>
<feature type="compositionally biased region" description="Basic residues" evidence="1">
    <location>
        <begin position="150"/>
        <end position="159"/>
    </location>
</feature>